<evidence type="ECO:0000256" key="3">
    <source>
        <dbReference type="PROSITE-ProRule" id="PRU00169"/>
    </source>
</evidence>
<dbReference type="GO" id="GO:0006355">
    <property type="term" value="P:regulation of DNA-templated transcription"/>
    <property type="evidence" value="ECO:0007669"/>
    <property type="project" value="InterPro"/>
</dbReference>
<dbReference type="SMART" id="SM00448">
    <property type="entry name" value="REC"/>
    <property type="match status" value="1"/>
</dbReference>
<evidence type="ECO:0000259" key="5">
    <source>
        <dbReference type="PROSITE" id="PS50110"/>
    </source>
</evidence>
<dbReference type="InterPro" id="IPR039420">
    <property type="entry name" value="WalR-like"/>
</dbReference>
<evidence type="ECO:0000313" key="6">
    <source>
        <dbReference type="EMBL" id="QGY45473.1"/>
    </source>
</evidence>
<feature type="domain" description="HTH luxR-type" evidence="4">
    <location>
        <begin position="153"/>
        <end position="215"/>
    </location>
</feature>
<dbReference type="Pfam" id="PF00196">
    <property type="entry name" value="GerE"/>
    <property type="match status" value="1"/>
</dbReference>
<dbReference type="InterPro" id="IPR000792">
    <property type="entry name" value="Tscrpt_reg_LuxR_C"/>
</dbReference>
<evidence type="ECO:0000313" key="7">
    <source>
        <dbReference type="Proteomes" id="UP000428260"/>
    </source>
</evidence>
<dbReference type="RefSeq" id="WP_158868616.1">
    <property type="nucleotide sequence ID" value="NZ_CP046401.1"/>
</dbReference>
<sequence>MGLEKIYSDEKKQITKIVVIEDNENFVNYLYSFFKFRTHYKIIHHFYSCEDAKNSGSLGLAKILLLDIKLPHESGLEALPSILQKYSNLKVIILTSFQDDEMLFEAIQKGAVGYILKTDCFNHLENAIEQAKLGGMLFSPSMAQKILNHFKPKPVKKNNLTRRENEVLQLLKSGFTKKEMAAELNISYNTVDTHVKNIYKKLNVNSNIKAANKNN</sequence>
<name>A0A6I6K1W7_9BACT</name>
<evidence type="ECO:0000256" key="1">
    <source>
        <dbReference type="ARBA" id="ARBA00022553"/>
    </source>
</evidence>
<dbReference type="GO" id="GO:0003677">
    <property type="term" value="F:DNA binding"/>
    <property type="evidence" value="ECO:0007669"/>
    <property type="project" value="UniProtKB-KW"/>
</dbReference>
<keyword evidence="2" id="KW-0238">DNA-binding</keyword>
<keyword evidence="1 3" id="KW-0597">Phosphoprotein</keyword>
<protein>
    <submittedName>
        <fullName evidence="6">Response regulator</fullName>
    </submittedName>
</protein>
<dbReference type="InterPro" id="IPR001789">
    <property type="entry name" value="Sig_transdc_resp-reg_receiver"/>
</dbReference>
<dbReference type="SUPFAM" id="SSF46894">
    <property type="entry name" value="C-terminal effector domain of the bipartite response regulators"/>
    <property type="match status" value="1"/>
</dbReference>
<dbReference type="GO" id="GO:0000160">
    <property type="term" value="P:phosphorelay signal transduction system"/>
    <property type="evidence" value="ECO:0007669"/>
    <property type="project" value="InterPro"/>
</dbReference>
<gene>
    <name evidence="6" type="ORF">GM418_17890</name>
</gene>
<dbReference type="SMART" id="SM00421">
    <property type="entry name" value="HTH_LUXR"/>
    <property type="match status" value="1"/>
</dbReference>
<proteinExistence type="predicted"/>
<dbReference type="AlphaFoldDB" id="A0A6I6K1W7"/>
<dbReference type="CDD" id="cd06170">
    <property type="entry name" value="LuxR_C_like"/>
    <property type="match status" value="1"/>
</dbReference>
<dbReference type="PROSITE" id="PS50110">
    <property type="entry name" value="RESPONSE_REGULATORY"/>
    <property type="match status" value="1"/>
</dbReference>
<accession>A0A6I6K1W7</accession>
<dbReference type="PRINTS" id="PR00038">
    <property type="entry name" value="HTHLUXR"/>
</dbReference>
<dbReference type="InterPro" id="IPR011006">
    <property type="entry name" value="CheY-like_superfamily"/>
</dbReference>
<dbReference type="CDD" id="cd17535">
    <property type="entry name" value="REC_NarL-like"/>
    <property type="match status" value="1"/>
</dbReference>
<feature type="domain" description="Response regulatory" evidence="5">
    <location>
        <begin position="16"/>
        <end position="132"/>
    </location>
</feature>
<evidence type="ECO:0000259" key="4">
    <source>
        <dbReference type="PROSITE" id="PS50043"/>
    </source>
</evidence>
<dbReference type="PANTHER" id="PTHR43214">
    <property type="entry name" value="TWO-COMPONENT RESPONSE REGULATOR"/>
    <property type="match status" value="1"/>
</dbReference>
<dbReference type="SUPFAM" id="SSF52172">
    <property type="entry name" value="CheY-like"/>
    <property type="match status" value="1"/>
</dbReference>
<organism evidence="6 7">
    <name type="scientific">Maribellus comscasis</name>
    <dbReference type="NCBI Taxonomy" id="2681766"/>
    <lineage>
        <taxon>Bacteria</taxon>
        <taxon>Pseudomonadati</taxon>
        <taxon>Bacteroidota</taxon>
        <taxon>Bacteroidia</taxon>
        <taxon>Marinilabiliales</taxon>
        <taxon>Prolixibacteraceae</taxon>
        <taxon>Maribellus</taxon>
    </lineage>
</organism>
<dbReference type="InterPro" id="IPR058245">
    <property type="entry name" value="NreC/VraR/RcsB-like_REC"/>
</dbReference>
<dbReference type="PROSITE" id="PS50043">
    <property type="entry name" value="HTH_LUXR_2"/>
    <property type="match status" value="1"/>
</dbReference>
<evidence type="ECO:0000256" key="2">
    <source>
        <dbReference type="ARBA" id="ARBA00023125"/>
    </source>
</evidence>
<dbReference type="Proteomes" id="UP000428260">
    <property type="component" value="Chromosome"/>
</dbReference>
<feature type="modified residue" description="4-aspartylphosphate" evidence="3">
    <location>
        <position position="67"/>
    </location>
</feature>
<dbReference type="Pfam" id="PF00072">
    <property type="entry name" value="Response_reg"/>
    <property type="match status" value="1"/>
</dbReference>
<dbReference type="EMBL" id="CP046401">
    <property type="protein sequence ID" value="QGY45473.1"/>
    <property type="molecule type" value="Genomic_DNA"/>
</dbReference>
<keyword evidence="7" id="KW-1185">Reference proteome</keyword>
<dbReference type="Gene3D" id="3.40.50.2300">
    <property type="match status" value="1"/>
</dbReference>
<dbReference type="InterPro" id="IPR016032">
    <property type="entry name" value="Sig_transdc_resp-reg_C-effctor"/>
</dbReference>
<reference evidence="6 7" key="1">
    <citation type="submission" date="2019-11" db="EMBL/GenBank/DDBJ databases">
        <authorList>
            <person name="Zheng R.K."/>
            <person name="Sun C.M."/>
        </authorList>
    </citation>
    <scope>NUCLEOTIDE SEQUENCE [LARGE SCALE GENOMIC DNA]</scope>
    <source>
        <strain evidence="6 7">WC007</strain>
    </source>
</reference>
<dbReference type="PANTHER" id="PTHR43214:SF43">
    <property type="entry name" value="TWO-COMPONENT RESPONSE REGULATOR"/>
    <property type="match status" value="1"/>
</dbReference>
<dbReference type="KEGG" id="mcos:GM418_17890"/>